<dbReference type="Proteomes" id="UP000267049">
    <property type="component" value="Unassembled WGS sequence"/>
</dbReference>
<dbReference type="PROSITE" id="PS51194">
    <property type="entry name" value="HELICASE_CTER"/>
    <property type="match status" value="1"/>
</dbReference>
<dbReference type="FunFam" id="3.40.50.300:FF:000468">
    <property type="entry name" value="ATP-dependent RNA helicase RhlE"/>
    <property type="match status" value="1"/>
</dbReference>
<evidence type="ECO:0000256" key="11">
    <source>
        <dbReference type="RuleBase" id="RU000492"/>
    </source>
</evidence>
<keyword evidence="17" id="KW-1185">Reference proteome</keyword>
<feature type="short sequence motif" description="Q motif" evidence="10">
    <location>
        <begin position="1"/>
        <end position="29"/>
    </location>
</feature>
<dbReference type="InterPro" id="IPR044742">
    <property type="entry name" value="DEAD/DEAH_RhlB"/>
</dbReference>
<keyword evidence="4 11" id="KW-0378">Hydrolase</keyword>
<comment type="caution">
    <text evidence="16">The sequence shown here is derived from an EMBL/GenBank/DDBJ whole genome shotgun (WGS) entry which is preliminary data.</text>
</comment>
<evidence type="ECO:0000259" key="14">
    <source>
        <dbReference type="PROSITE" id="PS51194"/>
    </source>
</evidence>
<organism evidence="16 17">
    <name type="scientific">Montanilutibacter psychrotolerans</name>
    <dbReference type="NCBI Taxonomy" id="1327343"/>
    <lineage>
        <taxon>Bacteria</taxon>
        <taxon>Pseudomonadati</taxon>
        <taxon>Pseudomonadota</taxon>
        <taxon>Gammaproteobacteria</taxon>
        <taxon>Lysobacterales</taxon>
        <taxon>Lysobacteraceae</taxon>
        <taxon>Montanilutibacter</taxon>
    </lineage>
</organism>
<evidence type="ECO:0000256" key="9">
    <source>
        <dbReference type="ARBA" id="ARBA00074363"/>
    </source>
</evidence>
<gene>
    <name evidence="16" type="ORF">EER27_02505</name>
</gene>
<keyword evidence="6 11" id="KW-0067">ATP-binding</keyword>
<sequence>MTFESLGLAPALLRALVEQNYNTPTPIQSEAIPLALAGHDLLGGAQTGTGKTAAFGLPLLNRLAKLTPVNGPRKPRALVLVPTRELAVQVNDSLRGYAKHLRLSISSIFGGAGMGPQVDMLRRGVDVLVATPGRLIDHMERGTAKLDGIEVLVLDEADRMLDMGFLPAMKRILAKLPRDRQTMLFSATFEAQIKQLALEFMVNPQQVQVAANNTIADTIAHKAHPVDGGRKRDLLIQILSERHTDQVLVFGRTKHGCNRLAEQLEDAGLKAVAIHGNKSQAQRQKALRDFKTNKARVLVATDVAARGLDIPNLPLVINFDLPMVAEDYVHRIGRTGRNGATGEALSLVSPDEGGLLRQIQRILKDDIQMVTVDGFVPTRPIRMGSDAPGARNPGGRPGGNNGPRKPGNRPHGQPAPRHAHAGPQRRGGPGGRSGTGTGTGGQRRGGAGA</sequence>
<dbReference type="GO" id="GO:0003724">
    <property type="term" value="F:RNA helicase activity"/>
    <property type="evidence" value="ECO:0007669"/>
    <property type="project" value="UniProtKB-EC"/>
</dbReference>
<evidence type="ECO:0000256" key="1">
    <source>
        <dbReference type="ARBA" id="ARBA00012552"/>
    </source>
</evidence>
<accession>A0A3M8T535</accession>
<dbReference type="PROSITE" id="PS51195">
    <property type="entry name" value="Q_MOTIF"/>
    <property type="match status" value="1"/>
</dbReference>
<evidence type="ECO:0000256" key="4">
    <source>
        <dbReference type="ARBA" id="ARBA00022801"/>
    </source>
</evidence>
<evidence type="ECO:0000259" key="15">
    <source>
        <dbReference type="PROSITE" id="PS51195"/>
    </source>
</evidence>
<dbReference type="SMART" id="SM00487">
    <property type="entry name" value="DEXDc"/>
    <property type="match status" value="1"/>
</dbReference>
<dbReference type="InterPro" id="IPR014014">
    <property type="entry name" value="RNA_helicase_DEAD_Q_motif"/>
</dbReference>
<dbReference type="RefSeq" id="WP_123086427.1">
    <property type="nucleotide sequence ID" value="NZ_RIBS01000001.1"/>
</dbReference>
<dbReference type="InterPro" id="IPR014001">
    <property type="entry name" value="Helicase_ATP-bd"/>
</dbReference>
<dbReference type="CDD" id="cd00268">
    <property type="entry name" value="DEADc"/>
    <property type="match status" value="1"/>
</dbReference>
<feature type="domain" description="Helicase C-terminal" evidence="14">
    <location>
        <begin position="230"/>
        <end position="378"/>
    </location>
</feature>
<dbReference type="PANTHER" id="PTHR47959:SF13">
    <property type="entry name" value="ATP-DEPENDENT RNA HELICASE RHLE"/>
    <property type="match status" value="1"/>
</dbReference>
<name>A0A3M8T535_9GAMM</name>
<reference evidence="16 17" key="1">
    <citation type="submission" date="2018-11" db="EMBL/GenBank/DDBJ databases">
        <title>Lysobacter cryohumiis sp. nov., isolated from soil in the Tianshan Mountains, Xinjiang, China.</title>
        <authorList>
            <person name="Luo Y."/>
            <person name="Sheng H."/>
        </authorList>
    </citation>
    <scope>NUCLEOTIDE SEQUENCE [LARGE SCALE GENOMIC DNA]</scope>
    <source>
        <strain evidence="16 17">ZS60</strain>
    </source>
</reference>
<evidence type="ECO:0000256" key="5">
    <source>
        <dbReference type="ARBA" id="ARBA00022806"/>
    </source>
</evidence>
<feature type="compositionally biased region" description="Gly residues" evidence="12">
    <location>
        <begin position="425"/>
        <end position="449"/>
    </location>
</feature>
<comment type="similarity">
    <text evidence="7 11">Belongs to the DEAD box helicase family.</text>
</comment>
<evidence type="ECO:0000313" key="17">
    <source>
        <dbReference type="Proteomes" id="UP000267049"/>
    </source>
</evidence>
<dbReference type="InterPro" id="IPR001650">
    <property type="entry name" value="Helicase_C-like"/>
</dbReference>
<dbReference type="CDD" id="cd18787">
    <property type="entry name" value="SF2_C_DEAD"/>
    <property type="match status" value="1"/>
</dbReference>
<dbReference type="PANTHER" id="PTHR47959">
    <property type="entry name" value="ATP-DEPENDENT RNA HELICASE RHLE-RELATED"/>
    <property type="match status" value="1"/>
</dbReference>
<evidence type="ECO:0000259" key="13">
    <source>
        <dbReference type="PROSITE" id="PS51192"/>
    </source>
</evidence>
<dbReference type="InterPro" id="IPR050079">
    <property type="entry name" value="DEAD_box_RNA_helicase"/>
</dbReference>
<dbReference type="GO" id="GO:0042255">
    <property type="term" value="P:ribosome assembly"/>
    <property type="evidence" value="ECO:0007669"/>
    <property type="project" value="UniProtKB-ARBA"/>
</dbReference>
<feature type="domain" description="Helicase ATP-binding" evidence="13">
    <location>
        <begin position="32"/>
        <end position="207"/>
    </location>
</feature>
<dbReference type="InterPro" id="IPR011545">
    <property type="entry name" value="DEAD/DEAH_box_helicase_dom"/>
</dbReference>
<dbReference type="EC" id="3.6.4.13" evidence="1"/>
<dbReference type="Pfam" id="PF00270">
    <property type="entry name" value="DEAD"/>
    <property type="match status" value="1"/>
</dbReference>
<dbReference type="GO" id="GO:0016787">
    <property type="term" value="F:hydrolase activity"/>
    <property type="evidence" value="ECO:0007669"/>
    <property type="project" value="UniProtKB-KW"/>
</dbReference>
<dbReference type="FunFam" id="3.40.50.300:FF:000108">
    <property type="entry name" value="ATP-dependent RNA helicase RhlE"/>
    <property type="match status" value="1"/>
</dbReference>
<dbReference type="PROSITE" id="PS51192">
    <property type="entry name" value="HELICASE_ATP_BIND_1"/>
    <property type="match status" value="1"/>
</dbReference>
<dbReference type="Gene3D" id="3.40.50.300">
    <property type="entry name" value="P-loop containing nucleotide triphosphate hydrolases"/>
    <property type="match status" value="2"/>
</dbReference>
<proteinExistence type="inferred from homology"/>
<keyword evidence="2" id="KW-0963">Cytoplasm</keyword>
<evidence type="ECO:0000256" key="12">
    <source>
        <dbReference type="SAM" id="MobiDB-lite"/>
    </source>
</evidence>
<evidence type="ECO:0000256" key="6">
    <source>
        <dbReference type="ARBA" id="ARBA00022840"/>
    </source>
</evidence>
<dbReference type="GO" id="GO:0003676">
    <property type="term" value="F:nucleic acid binding"/>
    <property type="evidence" value="ECO:0007669"/>
    <property type="project" value="InterPro"/>
</dbReference>
<keyword evidence="5 11" id="KW-0347">Helicase</keyword>
<feature type="domain" description="DEAD-box RNA helicase Q" evidence="15">
    <location>
        <begin position="1"/>
        <end position="29"/>
    </location>
</feature>
<feature type="compositionally biased region" description="Low complexity" evidence="12">
    <location>
        <begin position="402"/>
        <end position="412"/>
    </location>
</feature>
<evidence type="ECO:0000256" key="8">
    <source>
        <dbReference type="ARBA" id="ARBA00047984"/>
    </source>
</evidence>
<keyword evidence="3 11" id="KW-0547">Nucleotide-binding</keyword>
<dbReference type="InterPro" id="IPR000629">
    <property type="entry name" value="RNA-helicase_DEAD-box_CS"/>
</dbReference>
<evidence type="ECO:0000256" key="7">
    <source>
        <dbReference type="ARBA" id="ARBA00038437"/>
    </source>
</evidence>
<dbReference type="Pfam" id="PF00271">
    <property type="entry name" value="Helicase_C"/>
    <property type="match status" value="1"/>
</dbReference>
<dbReference type="PROSITE" id="PS00039">
    <property type="entry name" value="DEAD_ATP_HELICASE"/>
    <property type="match status" value="1"/>
</dbReference>
<dbReference type="SMART" id="SM00490">
    <property type="entry name" value="HELICc"/>
    <property type="match status" value="1"/>
</dbReference>
<dbReference type="GO" id="GO:0009266">
    <property type="term" value="P:response to temperature stimulus"/>
    <property type="evidence" value="ECO:0007669"/>
    <property type="project" value="UniProtKB-ARBA"/>
</dbReference>
<dbReference type="SUPFAM" id="SSF52540">
    <property type="entry name" value="P-loop containing nucleoside triphosphate hydrolases"/>
    <property type="match status" value="1"/>
</dbReference>
<dbReference type="GO" id="GO:0005524">
    <property type="term" value="F:ATP binding"/>
    <property type="evidence" value="ECO:0007669"/>
    <property type="project" value="UniProtKB-KW"/>
</dbReference>
<evidence type="ECO:0000256" key="2">
    <source>
        <dbReference type="ARBA" id="ARBA00022490"/>
    </source>
</evidence>
<protein>
    <recommendedName>
        <fullName evidence="9">DEAD-box ATP-dependent RNA helicase RhpA</fullName>
        <ecNumber evidence="1">3.6.4.13</ecNumber>
    </recommendedName>
</protein>
<evidence type="ECO:0000256" key="10">
    <source>
        <dbReference type="PROSITE-ProRule" id="PRU00552"/>
    </source>
</evidence>
<dbReference type="OrthoDB" id="9805696at2"/>
<dbReference type="InterPro" id="IPR027417">
    <property type="entry name" value="P-loop_NTPase"/>
</dbReference>
<dbReference type="GO" id="GO:0005829">
    <property type="term" value="C:cytosol"/>
    <property type="evidence" value="ECO:0007669"/>
    <property type="project" value="TreeGrafter"/>
</dbReference>
<comment type="catalytic activity">
    <reaction evidence="8">
        <text>ATP + H2O = ADP + phosphate + H(+)</text>
        <dbReference type="Rhea" id="RHEA:13065"/>
        <dbReference type="ChEBI" id="CHEBI:15377"/>
        <dbReference type="ChEBI" id="CHEBI:15378"/>
        <dbReference type="ChEBI" id="CHEBI:30616"/>
        <dbReference type="ChEBI" id="CHEBI:43474"/>
        <dbReference type="ChEBI" id="CHEBI:456216"/>
        <dbReference type="EC" id="3.6.4.13"/>
    </reaction>
</comment>
<dbReference type="AlphaFoldDB" id="A0A3M8T535"/>
<evidence type="ECO:0000256" key="3">
    <source>
        <dbReference type="ARBA" id="ARBA00022741"/>
    </source>
</evidence>
<dbReference type="EMBL" id="RIBS01000001">
    <property type="protein sequence ID" value="RNF86310.1"/>
    <property type="molecule type" value="Genomic_DNA"/>
</dbReference>
<evidence type="ECO:0000313" key="16">
    <source>
        <dbReference type="EMBL" id="RNF86310.1"/>
    </source>
</evidence>
<feature type="region of interest" description="Disordered" evidence="12">
    <location>
        <begin position="378"/>
        <end position="449"/>
    </location>
</feature>